<evidence type="ECO:0000256" key="8">
    <source>
        <dbReference type="SAM" id="MobiDB-lite"/>
    </source>
</evidence>
<feature type="region of interest" description="Disordered" evidence="8">
    <location>
        <begin position="1"/>
        <end position="23"/>
    </location>
</feature>
<evidence type="ECO:0000313" key="10">
    <source>
        <dbReference type="EMBL" id="TWP51965.1"/>
    </source>
</evidence>
<dbReference type="Gene3D" id="1.10.357.140">
    <property type="entry name" value="UbiA prenyltransferase"/>
    <property type="match status" value="1"/>
</dbReference>
<keyword evidence="3" id="KW-0474">Menaquinone biosynthesis</keyword>
<keyword evidence="7 9" id="KW-0472">Membrane</keyword>
<feature type="transmembrane region" description="Helical" evidence="9">
    <location>
        <begin position="186"/>
        <end position="208"/>
    </location>
</feature>
<keyword evidence="11" id="KW-1185">Reference proteome</keyword>
<dbReference type="GO" id="GO:0016020">
    <property type="term" value="C:membrane"/>
    <property type="evidence" value="ECO:0007669"/>
    <property type="project" value="UniProtKB-SubCell"/>
</dbReference>
<comment type="caution">
    <text evidence="10">The sequence shown here is derived from an EMBL/GenBank/DDBJ whole genome shotgun (WGS) entry which is preliminary data.</text>
</comment>
<feature type="compositionally biased region" description="Low complexity" evidence="8">
    <location>
        <begin position="1"/>
        <end position="10"/>
    </location>
</feature>
<keyword evidence="4" id="KW-0808">Transferase</keyword>
<proteinExistence type="predicted"/>
<feature type="transmembrane region" description="Helical" evidence="9">
    <location>
        <begin position="61"/>
        <end position="80"/>
    </location>
</feature>
<name>A0A563EW82_9PSEU</name>
<feature type="transmembrane region" description="Helical" evidence="9">
    <location>
        <begin position="284"/>
        <end position="302"/>
    </location>
</feature>
<dbReference type="GO" id="GO:0004659">
    <property type="term" value="F:prenyltransferase activity"/>
    <property type="evidence" value="ECO:0007669"/>
    <property type="project" value="InterPro"/>
</dbReference>
<feature type="transmembrane region" description="Helical" evidence="9">
    <location>
        <begin position="119"/>
        <end position="146"/>
    </location>
</feature>
<dbReference type="OrthoDB" id="3616905at2"/>
<evidence type="ECO:0000256" key="3">
    <source>
        <dbReference type="ARBA" id="ARBA00022428"/>
    </source>
</evidence>
<feature type="transmembrane region" description="Helical" evidence="9">
    <location>
        <begin position="158"/>
        <end position="180"/>
    </location>
</feature>
<dbReference type="EMBL" id="VOBR01000007">
    <property type="protein sequence ID" value="TWP51965.1"/>
    <property type="molecule type" value="Genomic_DNA"/>
</dbReference>
<evidence type="ECO:0000256" key="6">
    <source>
        <dbReference type="ARBA" id="ARBA00022989"/>
    </source>
</evidence>
<reference evidence="10 11" key="1">
    <citation type="submission" date="2019-07" db="EMBL/GenBank/DDBJ databases">
        <title>Lentzea xizangensis sp. nov., isolated from Qinghai-Tibetan Plateau Soils.</title>
        <authorList>
            <person name="Huang J."/>
        </authorList>
    </citation>
    <scope>NUCLEOTIDE SEQUENCE [LARGE SCALE GENOMIC DNA]</scope>
    <source>
        <strain evidence="10 11">FXJ1.1311</strain>
    </source>
</reference>
<evidence type="ECO:0000256" key="1">
    <source>
        <dbReference type="ARBA" id="ARBA00004141"/>
    </source>
</evidence>
<evidence type="ECO:0000256" key="7">
    <source>
        <dbReference type="ARBA" id="ARBA00023136"/>
    </source>
</evidence>
<dbReference type="PANTHER" id="PTHR13929:SF0">
    <property type="entry name" value="UBIA PRENYLTRANSFERASE DOMAIN-CONTAINING PROTEIN 1"/>
    <property type="match status" value="1"/>
</dbReference>
<dbReference type="PANTHER" id="PTHR13929">
    <property type="entry name" value="1,4-DIHYDROXY-2-NAPHTHOATE OCTAPRENYLTRANSFERASE"/>
    <property type="match status" value="1"/>
</dbReference>
<gene>
    <name evidence="10" type="ORF">FKR81_14110</name>
</gene>
<dbReference type="InterPro" id="IPR044878">
    <property type="entry name" value="UbiA_sf"/>
</dbReference>
<dbReference type="InterPro" id="IPR000537">
    <property type="entry name" value="UbiA_prenyltransferase"/>
</dbReference>
<evidence type="ECO:0000256" key="4">
    <source>
        <dbReference type="ARBA" id="ARBA00022679"/>
    </source>
</evidence>
<comment type="subcellular location">
    <subcellularLocation>
        <location evidence="1">Membrane</location>
        <topology evidence="1">Multi-pass membrane protein</topology>
    </subcellularLocation>
</comment>
<accession>A0A563EW82</accession>
<protein>
    <recommendedName>
        <fullName evidence="12">4-hydroxybenzoate polyprenyltransferase</fullName>
    </recommendedName>
</protein>
<dbReference type="GO" id="GO:0009234">
    <property type="term" value="P:menaquinone biosynthetic process"/>
    <property type="evidence" value="ECO:0007669"/>
    <property type="project" value="UniProtKB-UniPathway"/>
</dbReference>
<sequence>MPAAPQLRAPAPRRRHGTAARPRDGDHVSALIRVHRLEHPFGLHYLCCATWGACYAVRFDLVVFFAIAANFLVIVSGNPLNALADVRNDAATREKRHLVAAVNEIGRHRVAALTAAEMVIALAVATIVSWKAATGVALIILLYLAYNLEPLRLKRRGYAGPVALSIAAGLLPSVIAYSAAGGQPEPAIWLVFVGVCALGTARALWWAVPDRVGDAAVGSLTPVVLHGKQHALSVAARITVVGLLLLGGGLWLRYGPWWALLGVSVSATFLLARELPTSKMMLRYGMTLVVCATAVVASIPLLA</sequence>
<keyword evidence="5 9" id="KW-0812">Transmembrane</keyword>
<evidence type="ECO:0000256" key="2">
    <source>
        <dbReference type="ARBA" id="ARBA00004863"/>
    </source>
</evidence>
<evidence type="ECO:0000256" key="9">
    <source>
        <dbReference type="SAM" id="Phobius"/>
    </source>
</evidence>
<organism evidence="10 11">
    <name type="scientific">Lentzea tibetensis</name>
    <dbReference type="NCBI Taxonomy" id="2591470"/>
    <lineage>
        <taxon>Bacteria</taxon>
        <taxon>Bacillati</taxon>
        <taxon>Actinomycetota</taxon>
        <taxon>Actinomycetes</taxon>
        <taxon>Pseudonocardiales</taxon>
        <taxon>Pseudonocardiaceae</taxon>
        <taxon>Lentzea</taxon>
    </lineage>
</organism>
<keyword evidence="6 9" id="KW-1133">Transmembrane helix</keyword>
<evidence type="ECO:0000313" key="11">
    <source>
        <dbReference type="Proteomes" id="UP000316639"/>
    </source>
</evidence>
<dbReference type="InterPro" id="IPR026046">
    <property type="entry name" value="UBIAD1"/>
</dbReference>
<dbReference type="AlphaFoldDB" id="A0A563EW82"/>
<dbReference type="Pfam" id="PF01040">
    <property type="entry name" value="UbiA"/>
    <property type="match status" value="1"/>
</dbReference>
<dbReference type="GO" id="GO:0042371">
    <property type="term" value="P:vitamin K biosynthetic process"/>
    <property type="evidence" value="ECO:0007669"/>
    <property type="project" value="TreeGrafter"/>
</dbReference>
<dbReference type="UniPathway" id="UPA00079"/>
<comment type="pathway">
    <text evidence="2">Quinol/quinone metabolism; menaquinone biosynthesis.</text>
</comment>
<dbReference type="Proteomes" id="UP000316639">
    <property type="component" value="Unassembled WGS sequence"/>
</dbReference>
<evidence type="ECO:0000256" key="5">
    <source>
        <dbReference type="ARBA" id="ARBA00022692"/>
    </source>
</evidence>
<evidence type="ECO:0008006" key="12">
    <source>
        <dbReference type="Google" id="ProtNLM"/>
    </source>
</evidence>